<dbReference type="Pfam" id="PF25917">
    <property type="entry name" value="BSH_RND"/>
    <property type="match status" value="1"/>
</dbReference>
<evidence type="ECO:0000256" key="3">
    <source>
        <dbReference type="SAM" id="Coils"/>
    </source>
</evidence>
<organism evidence="8 9">
    <name type="scientific">Thauera aromatica K172</name>
    <dbReference type="NCBI Taxonomy" id="44139"/>
    <lineage>
        <taxon>Bacteria</taxon>
        <taxon>Pseudomonadati</taxon>
        <taxon>Pseudomonadota</taxon>
        <taxon>Betaproteobacteria</taxon>
        <taxon>Rhodocyclales</taxon>
        <taxon>Zoogloeaceae</taxon>
        <taxon>Thauera</taxon>
    </lineage>
</organism>
<dbReference type="GO" id="GO:0022857">
    <property type="term" value="F:transmembrane transporter activity"/>
    <property type="evidence" value="ECO:0007669"/>
    <property type="project" value="InterPro"/>
</dbReference>
<dbReference type="SUPFAM" id="SSF111369">
    <property type="entry name" value="HlyD-like secretion proteins"/>
    <property type="match status" value="1"/>
</dbReference>
<evidence type="ECO:0000313" key="9">
    <source>
        <dbReference type="Proteomes" id="UP000241885"/>
    </source>
</evidence>
<dbReference type="Gene3D" id="2.40.30.170">
    <property type="match status" value="1"/>
</dbReference>
<dbReference type="Pfam" id="PF25876">
    <property type="entry name" value="HH_MFP_RND"/>
    <property type="match status" value="1"/>
</dbReference>
<sequence length="415" mass="43271">MIWFVAAGPEPAVSPDPRPETPFMQTRRNPLLDSLAVAALSATLLAACSGGEPGAAPQSAPPPAPMVTVVTVHAETVPMVAELPGRTAPYLIAELRPQVTGIVKERSFTEGSEVRAGQVLYQIDPAPYQAVHASAAADLARAEANLHAARLKSERYAELVRIEAVSRQANDDAAAALGQARAEVAAAKAALEKAKIDLDYTRVKSPIAGRIGRSAVTPGALVTANQDAVLATVQQLDPIYVDLTQSSVELLRLRREIAAGRLQAGAKGEVPVKLMLEDGSEYAAEGRLAVSEVTVDESTGSVTLRARFPNPKGELLPGMYVRARLPQGVRSDAILVPHAALSRDARGTALVMVVDGAGKAEARPVTVAQSIGERWVITGGLASGERVVVEGLQKIRPGAPVQAQEAGAAPAAPAQ</sequence>
<proteinExistence type="inferred from homology"/>
<dbReference type="Gene3D" id="1.10.287.470">
    <property type="entry name" value="Helix hairpin bin"/>
    <property type="match status" value="1"/>
</dbReference>
<keyword evidence="3" id="KW-0175">Coiled coil</keyword>
<dbReference type="Gene3D" id="2.40.420.20">
    <property type="match status" value="1"/>
</dbReference>
<dbReference type="AlphaFoldDB" id="A0A2R4BS83"/>
<feature type="coiled-coil region" evidence="3">
    <location>
        <begin position="139"/>
        <end position="197"/>
    </location>
</feature>
<reference evidence="8 9" key="1">
    <citation type="submission" date="2018-03" db="EMBL/GenBank/DDBJ databases">
        <title>Complete genome sequence of Thauera aromatica, a model organism for studying aromatic compound degradation under denitrifying conditions.</title>
        <authorList>
            <person name="Lo H.-Y."/>
            <person name="Goris T."/>
            <person name="Boll M."/>
            <person name="Mueller J.A."/>
        </authorList>
    </citation>
    <scope>NUCLEOTIDE SEQUENCE [LARGE SCALE GENOMIC DNA]</scope>
    <source>
        <strain evidence="8 9">K172</strain>
    </source>
</reference>
<protein>
    <submittedName>
        <fullName evidence="8">RND efflux system, membrane fusion protein CmeA</fullName>
    </submittedName>
</protein>
<feature type="domain" description="Multidrug resistance protein MdtA-like beta-barrel" evidence="6">
    <location>
        <begin position="238"/>
        <end position="327"/>
    </location>
</feature>
<dbReference type="GO" id="GO:0005886">
    <property type="term" value="C:plasma membrane"/>
    <property type="evidence" value="ECO:0007669"/>
    <property type="project" value="UniProtKB-SubCell"/>
</dbReference>
<accession>A0A2R4BS83</accession>
<dbReference type="NCBIfam" id="TIGR01730">
    <property type="entry name" value="RND_mfp"/>
    <property type="match status" value="1"/>
</dbReference>
<dbReference type="Gene3D" id="2.40.50.100">
    <property type="match status" value="1"/>
</dbReference>
<dbReference type="Proteomes" id="UP000241885">
    <property type="component" value="Chromosome"/>
</dbReference>
<dbReference type="Pfam" id="PF25967">
    <property type="entry name" value="RND-MFP_C"/>
    <property type="match status" value="1"/>
</dbReference>
<evidence type="ECO:0000259" key="6">
    <source>
        <dbReference type="Pfam" id="PF25944"/>
    </source>
</evidence>
<dbReference type="InterPro" id="IPR006143">
    <property type="entry name" value="RND_pump_MFP"/>
</dbReference>
<evidence type="ECO:0000259" key="4">
    <source>
        <dbReference type="Pfam" id="PF25876"/>
    </source>
</evidence>
<dbReference type="FunFam" id="2.40.420.20:FF:000001">
    <property type="entry name" value="Efflux RND transporter periplasmic adaptor subunit"/>
    <property type="match status" value="1"/>
</dbReference>
<comment type="subcellular location">
    <subcellularLocation>
        <location evidence="1">Cell envelope</location>
    </subcellularLocation>
</comment>
<name>A0A2R4BS83_THAAR</name>
<dbReference type="PANTHER" id="PTHR30158">
    <property type="entry name" value="ACRA/E-RELATED COMPONENT OF DRUG EFFLUX TRANSPORTER"/>
    <property type="match status" value="1"/>
</dbReference>
<dbReference type="PANTHER" id="PTHR30158:SF3">
    <property type="entry name" value="MULTIDRUG EFFLUX PUMP SUBUNIT ACRA-RELATED"/>
    <property type="match status" value="1"/>
</dbReference>
<dbReference type="InterPro" id="IPR058625">
    <property type="entry name" value="MdtA-like_BSH"/>
</dbReference>
<feature type="domain" description="Multidrug resistance protein MdtA-like C-terminal permuted SH3" evidence="7">
    <location>
        <begin position="332"/>
        <end position="394"/>
    </location>
</feature>
<evidence type="ECO:0000313" key="8">
    <source>
        <dbReference type="EMBL" id="AVR90062.1"/>
    </source>
</evidence>
<keyword evidence="9" id="KW-1185">Reference proteome</keyword>
<dbReference type="InterPro" id="IPR058627">
    <property type="entry name" value="MdtA-like_C"/>
</dbReference>
<evidence type="ECO:0000259" key="5">
    <source>
        <dbReference type="Pfam" id="PF25917"/>
    </source>
</evidence>
<comment type="similarity">
    <text evidence="2">Belongs to the membrane fusion protein (MFP) (TC 8.A.1) family.</text>
</comment>
<dbReference type="InterPro" id="IPR058624">
    <property type="entry name" value="MdtA-like_HH"/>
</dbReference>
<evidence type="ECO:0000259" key="7">
    <source>
        <dbReference type="Pfam" id="PF25967"/>
    </source>
</evidence>
<dbReference type="EMBL" id="CP028339">
    <property type="protein sequence ID" value="AVR90062.1"/>
    <property type="molecule type" value="Genomic_DNA"/>
</dbReference>
<evidence type="ECO:0000256" key="1">
    <source>
        <dbReference type="ARBA" id="ARBA00004196"/>
    </source>
</evidence>
<dbReference type="KEGG" id="tak:Tharo_3181"/>
<dbReference type="GO" id="GO:0046677">
    <property type="term" value="P:response to antibiotic"/>
    <property type="evidence" value="ECO:0007669"/>
    <property type="project" value="TreeGrafter"/>
</dbReference>
<feature type="domain" description="Multidrug resistance protein MdtA-like alpha-helical hairpin" evidence="4">
    <location>
        <begin position="133"/>
        <end position="201"/>
    </location>
</feature>
<dbReference type="InterPro" id="IPR058626">
    <property type="entry name" value="MdtA-like_b-barrel"/>
</dbReference>
<dbReference type="Pfam" id="PF25944">
    <property type="entry name" value="Beta-barrel_RND"/>
    <property type="match status" value="1"/>
</dbReference>
<gene>
    <name evidence="8" type="ORF">Tharo_3181</name>
</gene>
<evidence type="ECO:0000256" key="2">
    <source>
        <dbReference type="ARBA" id="ARBA00009477"/>
    </source>
</evidence>
<feature type="domain" description="Multidrug resistance protein MdtA-like barrel-sandwich hybrid" evidence="5">
    <location>
        <begin position="92"/>
        <end position="234"/>
    </location>
</feature>